<protein>
    <submittedName>
        <fullName evidence="3">Family 2 glycosyl transferase</fullName>
    </submittedName>
</protein>
<sequence>MIIVDSSDHSQVQEIAANYGENVEYTWVEPDGVAAARNQGIDAATGDVIGFCDADDFWNQDKLSKQLPLLNDGYDIVYSDEYLIYDGAISYISSPPIDDYENHHIKYFREGGVGSRSVLTRKDVLDQERFDNRFSVREDPHLWTRIFADYTPARIGEPLSYKRKRSDSLTADRDQAFKMQLLEINDLVERYPELEPYREERELKAKLLYAKTLISDENRIGDARSVLLNLLKNKKITIRLLILLFISTLPIGNRWLLKYVQNNK</sequence>
<comment type="caution">
    <text evidence="3">The sequence shown here is derived from an EMBL/GenBank/DDBJ whole genome shotgun (WGS) entry which is preliminary data.</text>
</comment>
<dbReference type="AlphaFoldDB" id="M0AZE6"/>
<name>M0AZE6_9EURY</name>
<keyword evidence="1" id="KW-0812">Transmembrane</keyword>
<keyword evidence="3" id="KW-0808">Transferase</keyword>
<accession>M0AZE6</accession>
<evidence type="ECO:0000259" key="2">
    <source>
        <dbReference type="Pfam" id="PF00535"/>
    </source>
</evidence>
<dbReference type="Pfam" id="PF00535">
    <property type="entry name" value="Glycos_transf_2"/>
    <property type="match status" value="1"/>
</dbReference>
<reference evidence="3 4" key="1">
    <citation type="journal article" date="2014" name="PLoS Genet.">
        <title>Phylogenetically driven sequencing of extremely halophilic archaea reveals strategies for static and dynamic osmo-response.</title>
        <authorList>
            <person name="Becker E.A."/>
            <person name="Seitzer P.M."/>
            <person name="Tritt A."/>
            <person name="Larsen D."/>
            <person name="Krusor M."/>
            <person name="Yao A.I."/>
            <person name="Wu D."/>
            <person name="Madern D."/>
            <person name="Eisen J.A."/>
            <person name="Darling A.E."/>
            <person name="Facciotti M.T."/>
        </authorList>
    </citation>
    <scope>NUCLEOTIDE SEQUENCE [LARGE SCALE GENOMIC DNA]</scope>
    <source>
        <strain evidence="3 4">DSM 13077</strain>
    </source>
</reference>
<dbReference type="InterPro" id="IPR001173">
    <property type="entry name" value="Glyco_trans_2-like"/>
</dbReference>
<dbReference type="GO" id="GO:0016740">
    <property type="term" value="F:transferase activity"/>
    <property type="evidence" value="ECO:0007669"/>
    <property type="project" value="UniProtKB-KW"/>
</dbReference>
<dbReference type="Gene3D" id="3.90.550.10">
    <property type="entry name" value="Spore Coat Polysaccharide Biosynthesis Protein SpsA, Chain A"/>
    <property type="match status" value="1"/>
</dbReference>
<proteinExistence type="predicted"/>
<keyword evidence="1" id="KW-0472">Membrane</keyword>
<organism evidence="3 4">
    <name type="scientific">Natrialba aegyptia DSM 13077</name>
    <dbReference type="NCBI Taxonomy" id="1227491"/>
    <lineage>
        <taxon>Archaea</taxon>
        <taxon>Methanobacteriati</taxon>
        <taxon>Methanobacteriota</taxon>
        <taxon>Stenosarchaea group</taxon>
        <taxon>Halobacteria</taxon>
        <taxon>Halobacteriales</taxon>
        <taxon>Natrialbaceae</taxon>
        <taxon>Natrialba</taxon>
    </lineage>
</organism>
<evidence type="ECO:0000313" key="4">
    <source>
        <dbReference type="Proteomes" id="UP000011591"/>
    </source>
</evidence>
<dbReference type="EMBL" id="AOIP01000033">
    <property type="protein sequence ID" value="ELZ03348.1"/>
    <property type="molecule type" value="Genomic_DNA"/>
</dbReference>
<feature type="domain" description="Glycosyltransferase 2-like" evidence="2">
    <location>
        <begin position="1"/>
        <end position="94"/>
    </location>
</feature>
<keyword evidence="1" id="KW-1133">Transmembrane helix</keyword>
<keyword evidence="4" id="KW-1185">Reference proteome</keyword>
<dbReference type="InterPro" id="IPR029044">
    <property type="entry name" value="Nucleotide-diphossugar_trans"/>
</dbReference>
<evidence type="ECO:0000256" key="1">
    <source>
        <dbReference type="SAM" id="Phobius"/>
    </source>
</evidence>
<dbReference type="Proteomes" id="UP000011591">
    <property type="component" value="Unassembled WGS sequence"/>
</dbReference>
<dbReference type="SUPFAM" id="SSF53448">
    <property type="entry name" value="Nucleotide-diphospho-sugar transferases"/>
    <property type="match status" value="1"/>
</dbReference>
<gene>
    <name evidence="3" type="ORF">C480_16485</name>
</gene>
<feature type="transmembrane region" description="Helical" evidence="1">
    <location>
        <begin position="236"/>
        <end position="257"/>
    </location>
</feature>
<evidence type="ECO:0000313" key="3">
    <source>
        <dbReference type="EMBL" id="ELZ03348.1"/>
    </source>
</evidence>